<proteinExistence type="predicted"/>
<evidence type="ECO:0000313" key="2">
    <source>
        <dbReference type="Proteomes" id="UP000316304"/>
    </source>
</evidence>
<dbReference type="Proteomes" id="UP000316304">
    <property type="component" value="Unassembled WGS sequence"/>
</dbReference>
<organism evidence="1 2">
    <name type="scientific">Novipirellula galeiformis</name>
    <dbReference type="NCBI Taxonomy" id="2528004"/>
    <lineage>
        <taxon>Bacteria</taxon>
        <taxon>Pseudomonadati</taxon>
        <taxon>Planctomycetota</taxon>
        <taxon>Planctomycetia</taxon>
        <taxon>Pirellulales</taxon>
        <taxon>Pirellulaceae</taxon>
        <taxon>Novipirellula</taxon>
    </lineage>
</organism>
<evidence type="ECO:0000313" key="1">
    <source>
        <dbReference type="EMBL" id="TWU23944.1"/>
    </source>
</evidence>
<evidence type="ECO:0008006" key="3">
    <source>
        <dbReference type="Google" id="ProtNLM"/>
    </source>
</evidence>
<dbReference type="InterPro" id="IPR005651">
    <property type="entry name" value="Trm112-like"/>
</dbReference>
<sequence length="86" mass="9350">MIDPNLVSLLRCPLSGGTLQVAQASMVEKINAAISRGELRDRQDQRITEAIDLGLVTTTGDLIYPIRDGIVCMVVDEAIVLPAKMR</sequence>
<dbReference type="Gene3D" id="2.20.25.10">
    <property type="match status" value="1"/>
</dbReference>
<dbReference type="OrthoDB" id="9812205at2"/>
<keyword evidence="2" id="KW-1185">Reference proteome</keyword>
<dbReference type="SUPFAM" id="SSF158997">
    <property type="entry name" value="Trm112p-like"/>
    <property type="match status" value="1"/>
</dbReference>
<reference evidence="1 2" key="1">
    <citation type="submission" date="2019-02" db="EMBL/GenBank/DDBJ databases">
        <title>Deep-cultivation of Planctomycetes and their phenomic and genomic characterization uncovers novel biology.</title>
        <authorList>
            <person name="Wiegand S."/>
            <person name="Jogler M."/>
            <person name="Boedeker C."/>
            <person name="Pinto D."/>
            <person name="Vollmers J."/>
            <person name="Rivas-Marin E."/>
            <person name="Kohn T."/>
            <person name="Peeters S.H."/>
            <person name="Heuer A."/>
            <person name="Rast P."/>
            <person name="Oberbeckmann S."/>
            <person name="Bunk B."/>
            <person name="Jeske O."/>
            <person name="Meyerdierks A."/>
            <person name="Storesund J.E."/>
            <person name="Kallscheuer N."/>
            <person name="Luecker S."/>
            <person name="Lage O.M."/>
            <person name="Pohl T."/>
            <person name="Merkel B.J."/>
            <person name="Hornburger P."/>
            <person name="Mueller R.-W."/>
            <person name="Bruemmer F."/>
            <person name="Labrenz M."/>
            <person name="Spormann A.M."/>
            <person name="Op Den Camp H."/>
            <person name="Overmann J."/>
            <person name="Amann R."/>
            <person name="Jetten M.S.M."/>
            <person name="Mascher T."/>
            <person name="Medema M.H."/>
            <person name="Devos D.P."/>
            <person name="Kaster A.-K."/>
            <person name="Ovreas L."/>
            <person name="Rohde M."/>
            <person name="Galperin M.Y."/>
            <person name="Jogler C."/>
        </authorList>
    </citation>
    <scope>NUCLEOTIDE SEQUENCE [LARGE SCALE GENOMIC DNA]</scope>
    <source>
        <strain evidence="1 2">Pla52o</strain>
    </source>
</reference>
<name>A0A5C6CKF4_9BACT</name>
<dbReference type="RefSeq" id="WP_146594225.1">
    <property type="nucleotide sequence ID" value="NZ_SJPT01000003.1"/>
</dbReference>
<gene>
    <name evidence="1" type="ORF">Pla52o_18670</name>
</gene>
<comment type="caution">
    <text evidence="1">The sequence shown here is derived from an EMBL/GenBank/DDBJ whole genome shotgun (WGS) entry which is preliminary data.</text>
</comment>
<dbReference type="AlphaFoldDB" id="A0A5C6CKF4"/>
<dbReference type="EMBL" id="SJPT01000003">
    <property type="protein sequence ID" value="TWU23944.1"/>
    <property type="molecule type" value="Genomic_DNA"/>
</dbReference>
<accession>A0A5C6CKF4</accession>
<dbReference type="Pfam" id="PF03966">
    <property type="entry name" value="Trm112p"/>
    <property type="match status" value="1"/>
</dbReference>
<protein>
    <recommendedName>
        <fullName evidence="3">Trm112p-like protein</fullName>
    </recommendedName>
</protein>